<evidence type="ECO:0000256" key="5">
    <source>
        <dbReference type="ARBA" id="ARBA00023065"/>
    </source>
</evidence>
<dbReference type="PROSITE" id="PS00889">
    <property type="entry name" value="CNMP_BINDING_2"/>
    <property type="match status" value="1"/>
</dbReference>
<dbReference type="Gene3D" id="1.10.287.70">
    <property type="match status" value="2"/>
</dbReference>
<dbReference type="CDD" id="cd00038">
    <property type="entry name" value="CAP_ED"/>
    <property type="match status" value="2"/>
</dbReference>
<dbReference type="GO" id="GO:0003254">
    <property type="term" value="P:regulation of membrane depolarization"/>
    <property type="evidence" value="ECO:0007669"/>
    <property type="project" value="TreeGrafter"/>
</dbReference>
<dbReference type="GO" id="GO:0098855">
    <property type="term" value="C:HCN channel complex"/>
    <property type="evidence" value="ECO:0007669"/>
    <property type="project" value="TreeGrafter"/>
</dbReference>
<proteinExistence type="predicted"/>
<feature type="domain" description="Cyclic nucleotide-binding" evidence="8">
    <location>
        <begin position="608"/>
        <end position="728"/>
    </location>
</feature>
<dbReference type="AlphaFoldDB" id="A0A077ZWB8"/>
<evidence type="ECO:0000256" key="3">
    <source>
        <dbReference type="ARBA" id="ARBA00022692"/>
    </source>
</evidence>
<gene>
    <name evidence="9" type="primary">Contig8361.g8911</name>
    <name evidence="9" type="ORF">STYLEM_2870</name>
</gene>
<dbReference type="InterPro" id="IPR005821">
    <property type="entry name" value="Ion_trans_dom"/>
</dbReference>
<reference evidence="9 10" key="1">
    <citation type="submission" date="2014-06" db="EMBL/GenBank/DDBJ databases">
        <authorList>
            <person name="Swart Estienne"/>
        </authorList>
    </citation>
    <scope>NUCLEOTIDE SEQUENCE [LARGE SCALE GENOMIC DNA]</scope>
    <source>
        <strain evidence="9 10">130c</strain>
    </source>
</reference>
<evidence type="ECO:0000256" key="6">
    <source>
        <dbReference type="ARBA" id="ARBA00023136"/>
    </source>
</evidence>
<dbReference type="Gene3D" id="1.10.287.630">
    <property type="entry name" value="Helix hairpin bin"/>
    <property type="match status" value="1"/>
</dbReference>
<evidence type="ECO:0000256" key="7">
    <source>
        <dbReference type="SAM" id="Phobius"/>
    </source>
</evidence>
<dbReference type="SUPFAM" id="SSF51206">
    <property type="entry name" value="cAMP-binding domain-like"/>
    <property type="match status" value="2"/>
</dbReference>
<dbReference type="InterPro" id="IPR018488">
    <property type="entry name" value="cNMP-bd_CS"/>
</dbReference>
<dbReference type="EMBL" id="CCKQ01002775">
    <property type="protein sequence ID" value="CDW73881.1"/>
    <property type="molecule type" value="Genomic_DNA"/>
</dbReference>
<sequence>MKYQLPDKQNSSDEFNLTQTNKNESISELQIVQNRKIGGMTSQLKLVFFEKIQQPSIQLIRKLQGMDFNVSQSMSLGSRVNPRQSDESLQKRRNSAFIKINERSSNDSQEKSMVKRISRSQTLINIDIQNGDPGGSEIYDQRTRQKRKSLVRKSSNDEFEYIEEERISNEREVKGIFRLNDPRTSRWDMLIIILSFYNCFSIPFQTAFDPPVMDSFYFLIFNTVIDFCFFMDIIVTFRTTYYDPISGDEVFDKYLIAKKYLTGRFIIDFLSTVPFDNIAKHAKVDKSNKSLRLFQMIFFIILYLHCLGCVWFLIVNTDQKWVPPLDQNQGYENFYDDSIFRQYWVSVYHAVLMLTGNDIIPDGDFQIAFVALSIALGAIVNANIFGSMAIILSVLNRKTAEFQNQIDIANTAMKNMKLPEDIQRKIINYLQYTQSTLAHQEELDKFFEMLSPSLKNEVTRFIFQTVINKNEIFSYKESLVDFIVYKIELEMQLPEQMVIQQGEKALAFFFLAKGDCEIFVKDERNREKYVKTINPGAYFGEIALITSQRRSATVTTKNYTTIGSITVETFHEMCYLFPDVYLKIKANMKKYQDRYKVWQKFQLRKLSFLSDLSFDTLEELSYSLKQEYYQSSQVIFKIGQVVDKMYILVSGELEIYVSFRNQEVILDTITITGSYLAQLSFLNRQKITYYARAKSDVTMLSLTSDVFDQLRQNINDLDESTLKELEKIEKQGLPILDYQKEYKKNQKSNPIEIFKGCVRRVQSLHKYHKKKDTKLSGLMNQMVMRKLEEERKREKQRDSLLQSIQPVLNSKISKLITDKIEKMTKVLELQNMKLSQITNCFEVIKPRAYVTSYTQGQEIMVENQPFNDEFKKSVNPQSTDNNHHQWSNSILESSNGSIQSASHINKEQIVTPNILGHKNDSIISAKYSQNSIVSD</sequence>
<dbReference type="GO" id="GO:0005249">
    <property type="term" value="F:voltage-gated potassium channel activity"/>
    <property type="evidence" value="ECO:0007669"/>
    <property type="project" value="TreeGrafter"/>
</dbReference>
<keyword evidence="5" id="KW-0406">Ion transport</keyword>
<keyword evidence="2" id="KW-0813">Transport</keyword>
<dbReference type="Pfam" id="PF00027">
    <property type="entry name" value="cNMP_binding"/>
    <property type="match status" value="2"/>
</dbReference>
<evidence type="ECO:0000313" key="10">
    <source>
        <dbReference type="Proteomes" id="UP000039865"/>
    </source>
</evidence>
<dbReference type="InterPro" id="IPR014710">
    <property type="entry name" value="RmlC-like_jellyroll"/>
</dbReference>
<evidence type="ECO:0000313" key="9">
    <source>
        <dbReference type="EMBL" id="CDW73881.1"/>
    </source>
</evidence>
<dbReference type="PANTHER" id="PTHR45689:SF5">
    <property type="entry name" value="I[[H]] CHANNEL, ISOFORM E"/>
    <property type="match status" value="1"/>
</dbReference>
<evidence type="ECO:0000256" key="2">
    <source>
        <dbReference type="ARBA" id="ARBA00022448"/>
    </source>
</evidence>
<evidence type="ECO:0000256" key="1">
    <source>
        <dbReference type="ARBA" id="ARBA00004141"/>
    </source>
</evidence>
<feature type="transmembrane region" description="Helical" evidence="7">
    <location>
        <begin position="367"/>
        <end position="395"/>
    </location>
</feature>
<feature type="transmembrane region" description="Helical" evidence="7">
    <location>
        <begin position="343"/>
        <end position="360"/>
    </location>
</feature>
<dbReference type="InterPro" id="IPR018490">
    <property type="entry name" value="cNMP-bd_dom_sf"/>
</dbReference>
<feature type="transmembrane region" description="Helical" evidence="7">
    <location>
        <begin position="187"/>
        <end position="204"/>
    </location>
</feature>
<dbReference type="OrthoDB" id="313376at2759"/>
<evidence type="ECO:0000256" key="4">
    <source>
        <dbReference type="ARBA" id="ARBA00022989"/>
    </source>
</evidence>
<keyword evidence="4 7" id="KW-1133">Transmembrane helix</keyword>
<dbReference type="PROSITE" id="PS50042">
    <property type="entry name" value="CNMP_BINDING_3"/>
    <property type="match status" value="2"/>
</dbReference>
<dbReference type="OMA" id="IVNANIF"/>
<dbReference type="InterPro" id="IPR000595">
    <property type="entry name" value="cNMP-bd_dom"/>
</dbReference>
<name>A0A077ZWB8_STYLE</name>
<feature type="domain" description="Cyclic nucleotide-binding" evidence="8">
    <location>
        <begin position="496"/>
        <end position="573"/>
    </location>
</feature>
<dbReference type="GO" id="GO:0035725">
    <property type="term" value="P:sodium ion transmembrane transport"/>
    <property type="evidence" value="ECO:0007669"/>
    <property type="project" value="TreeGrafter"/>
</dbReference>
<dbReference type="Pfam" id="PF00520">
    <property type="entry name" value="Ion_trans"/>
    <property type="match status" value="1"/>
</dbReference>
<dbReference type="Proteomes" id="UP000039865">
    <property type="component" value="Unassembled WGS sequence"/>
</dbReference>
<dbReference type="SMART" id="SM00100">
    <property type="entry name" value="cNMP"/>
    <property type="match status" value="2"/>
</dbReference>
<keyword evidence="6 7" id="KW-0472">Membrane</keyword>
<feature type="transmembrane region" description="Helical" evidence="7">
    <location>
        <begin position="216"/>
        <end position="237"/>
    </location>
</feature>
<dbReference type="InterPro" id="IPR051413">
    <property type="entry name" value="K/Na_HCN_channel"/>
</dbReference>
<comment type="subcellular location">
    <subcellularLocation>
        <location evidence="1">Membrane</location>
        <topology evidence="1">Multi-pass membrane protein</topology>
    </subcellularLocation>
</comment>
<feature type="transmembrane region" description="Helical" evidence="7">
    <location>
        <begin position="293"/>
        <end position="314"/>
    </location>
</feature>
<protein>
    <recommendedName>
        <fullName evidence="8">Cyclic nucleotide-binding domain-containing protein</fullName>
    </recommendedName>
</protein>
<dbReference type="PANTHER" id="PTHR45689">
    <property type="entry name" value="I[[H]] CHANNEL, ISOFORM E"/>
    <property type="match status" value="1"/>
</dbReference>
<evidence type="ECO:0000259" key="8">
    <source>
        <dbReference type="PROSITE" id="PS50042"/>
    </source>
</evidence>
<organism evidence="9 10">
    <name type="scientific">Stylonychia lemnae</name>
    <name type="common">Ciliate</name>
    <dbReference type="NCBI Taxonomy" id="5949"/>
    <lineage>
        <taxon>Eukaryota</taxon>
        <taxon>Sar</taxon>
        <taxon>Alveolata</taxon>
        <taxon>Ciliophora</taxon>
        <taxon>Intramacronucleata</taxon>
        <taxon>Spirotrichea</taxon>
        <taxon>Stichotrichia</taxon>
        <taxon>Sporadotrichida</taxon>
        <taxon>Oxytrichidae</taxon>
        <taxon>Stylonychinae</taxon>
        <taxon>Stylonychia</taxon>
    </lineage>
</organism>
<dbReference type="InParanoid" id="A0A077ZWB8"/>
<dbReference type="SUPFAM" id="SSF81324">
    <property type="entry name" value="Voltage-gated potassium channels"/>
    <property type="match status" value="1"/>
</dbReference>
<dbReference type="Gene3D" id="2.60.120.10">
    <property type="entry name" value="Jelly Rolls"/>
    <property type="match status" value="2"/>
</dbReference>
<keyword evidence="10" id="KW-1185">Reference proteome</keyword>
<keyword evidence="3 7" id="KW-0812">Transmembrane</keyword>
<accession>A0A077ZWB8</accession>